<protein>
    <submittedName>
        <fullName evidence="2">Uncharacterized protein</fullName>
    </submittedName>
</protein>
<feature type="region of interest" description="Disordered" evidence="1">
    <location>
        <begin position="151"/>
        <end position="187"/>
    </location>
</feature>
<dbReference type="AlphaFoldDB" id="A0A507B3W3"/>
<sequence length="187" mass="19752">MEHKGAAARPIRLDIDLLLEVPNHVAPRPVFTHQVPPPVPAELPPAPNLRRVLPHELREVARVLGEVALLEVVVLPLVAPQVHAARHVGAAQRDVLAVRPARVGEPAVAVPVEVVLAEALERVVPADPARVVLGAEEVGAVEHGRGEGVVRDELPRLGGDGGRGGHGLHYVGRGGARNGLGDAEERR</sequence>
<dbReference type="RefSeq" id="XP_030996244.1">
    <property type="nucleotide sequence ID" value="XM_031139723.1"/>
</dbReference>
<dbReference type="GeneID" id="41972672"/>
<accession>A0A507B3W3</accession>
<comment type="caution">
    <text evidence="2">The sequence shown here is derived from an EMBL/GenBank/DDBJ whole genome shotgun (WGS) entry which is preliminary data.</text>
</comment>
<organism evidence="2 3">
    <name type="scientific">Thyridium curvatum</name>
    <dbReference type="NCBI Taxonomy" id="1093900"/>
    <lineage>
        <taxon>Eukaryota</taxon>
        <taxon>Fungi</taxon>
        <taxon>Dikarya</taxon>
        <taxon>Ascomycota</taxon>
        <taxon>Pezizomycotina</taxon>
        <taxon>Sordariomycetes</taxon>
        <taxon>Sordariomycetidae</taxon>
        <taxon>Thyridiales</taxon>
        <taxon>Thyridiaceae</taxon>
        <taxon>Thyridium</taxon>
    </lineage>
</organism>
<keyword evidence="3" id="KW-1185">Reference proteome</keyword>
<evidence type="ECO:0000313" key="3">
    <source>
        <dbReference type="Proteomes" id="UP000319257"/>
    </source>
</evidence>
<dbReference type="EMBL" id="SKBQ01000027">
    <property type="protein sequence ID" value="TPX14533.1"/>
    <property type="molecule type" value="Genomic_DNA"/>
</dbReference>
<name>A0A507B3W3_9PEZI</name>
<evidence type="ECO:0000256" key="1">
    <source>
        <dbReference type="SAM" id="MobiDB-lite"/>
    </source>
</evidence>
<reference evidence="2 3" key="1">
    <citation type="submission" date="2019-06" db="EMBL/GenBank/DDBJ databases">
        <title>Draft genome sequence of the filamentous fungus Phialemoniopsis curvata isolated from diesel fuel.</title>
        <authorList>
            <person name="Varaljay V.A."/>
            <person name="Lyon W.J."/>
            <person name="Crouch A.L."/>
            <person name="Drake C.E."/>
            <person name="Hollomon J.M."/>
            <person name="Nadeau L.J."/>
            <person name="Nunn H.S."/>
            <person name="Stevenson B.S."/>
            <person name="Bojanowski C.L."/>
            <person name="Crookes-Goodson W.J."/>
        </authorList>
    </citation>
    <scope>NUCLEOTIDE SEQUENCE [LARGE SCALE GENOMIC DNA]</scope>
    <source>
        <strain evidence="2 3">D216</strain>
    </source>
</reference>
<gene>
    <name evidence="2" type="ORF">E0L32_005225</name>
</gene>
<dbReference type="Proteomes" id="UP000319257">
    <property type="component" value="Unassembled WGS sequence"/>
</dbReference>
<evidence type="ECO:0000313" key="2">
    <source>
        <dbReference type="EMBL" id="TPX14533.1"/>
    </source>
</evidence>
<dbReference type="InParanoid" id="A0A507B3W3"/>
<feature type="compositionally biased region" description="Gly residues" evidence="1">
    <location>
        <begin position="158"/>
        <end position="178"/>
    </location>
</feature>
<proteinExistence type="predicted"/>